<reference evidence="3" key="1">
    <citation type="journal article" date="2013" name="Science">
        <title>The Amborella genome and the evolution of flowering plants.</title>
        <authorList>
            <consortium name="Amborella Genome Project"/>
        </authorList>
    </citation>
    <scope>NUCLEOTIDE SEQUENCE [LARGE SCALE GENOMIC DNA]</scope>
</reference>
<evidence type="ECO:0000313" key="3">
    <source>
        <dbReference type="Proteomes" id="UP000017836"/>
    </source>
</evidence>
<proteinExistence type="predicted"/>
<accession>W1NZ81</accession>
<evidence type="ECO:0000313" key="2">
    <source>
        <dbReference type="EMBL" id="ERN00015.1"/>
    </source>
</evidence>
<dbReference type="HOGENOM" id="CLU_2592974_0_0_1"/>
<dbReference type="EMBL" id="KI394961">
    <property type="protein sequence ID" value="ERN00015.1"/>
    <property type="molecule type" value="Genomic_DNA"/>
</dbReference>
<feature type="compositionally biased region" description="Basic and acidic residues" evidence="1">
    <location>
        <begin position="69"/>
        <end position="80"/>
    </location>
</feature>
<dbReference type="Proteomes" id="UP000017836">
    <property type="component" value="Unassembled WGS sequence"/>
</dbReference>
<dbReference type="AlphaFoldDB" id="W1NZ81"/>
<keyword evidence="3" id="KW-1185">Reference proteome</keyword>
<name>W1NZ81_AMBTC</name>
<feature type="region of interest" description="Disordered" evidence="1">
    <location>
        <begin position="57"/>
        <end position="80"/>
    </location>
</feature>
<gene>
    <name evidence="2" type="ORF">AMTR_s00105p00023990</name>
</gene>
<sequence length="80" mass="8766">MTDFKNDGKFDWILKILILKSAPPLNPNPSPKSVSEIPSLQLGPFGSLHSSFLSETLDAPASRTPRLAIEARPDSTVHRL</sequence>
<dbReference type="Gramene" id="ERN00015">
    <property type="protein sequence ID" value="ERN00015"/>
    <property type="gene ID" value="AMTR_s00105p00023990"/>
</dbReference>
<organism evidence="2 3">
    <name type="scientific">Amborella trichopoda</name>
    <dbReference type="NCBI Taxonomy" id="13333"/>
    <lineage>
        <taxon>Eukaryota</taxon>
        <taxon>Viridiplantae</taxon>
        <taxon>Streptophyta</taxon>
        <taxon>Embryophyta</taxon>
        <taxon>Tracheophyta</taxon>
        <taxon>Spermatophyta</taxon>
        <taxon>Magnoliopsida</taxon>
        <taxon>Amborellales</taxon>
        <taxon>Amborellaceae</taxon>
        <taxon>Amborella</taxon>
    </lineage>
</organism>
<protein>
    <submittedName>
        <fullName evidence="2">Uncharacterized protein</fullName>
    </submittedName>
</protein>
<evidence type="ECO:0000256" key="1">
    <source>
        <dbReference type="SAM" id="MobiDB-lite"/>
    </source>
</evidence>